<dbReference type="GO" id="GO:0005524">
    <property type="term" value="F:ATP binding"/>
    <property type="evidence" value="ECO:0007669"/>
    <property type="project" value="UniProtKB-KW"/>
</dbReference>
<dbReference type="PANTHER" id="PTHR42855">
    <property type="entry name" value="ABC TRANSPORTER ATP-BINDING SUBUNIT"/>
    <property type="match status" value="1"/>
</dbReference>
<evidence type="ECO:0000256" key="1">
    <source>
        <dbReference type="ARBA" id="ARBA00022741"/>
    </source>
</evidence>
<evidence type="ECO:0000259" key="4">
    <source>
        <dbReference type="Pfam" id="PF12848"/>
    </source>
</evidence>
<dbReference type="EMBL" id="JBEDUW010000001">
    <property type="protein sequence ID" value="KAK9949784.1"/>
    <property type="molecule type" value="Genomic_DNA"/>
</dbReference>
<evidence type="ECO:0000313" key="6">
    <source>
        <dbReference type="Proteomes" id="UP001457282"/>
    </source>
</evidence>
<dbReference type="Gene3D" id="3.40.50.300">
    <property type="entry name" value="P-loop containing nucleotide triphosphate hydrolases"/>
    <property type="match status" value="2"/>
</dbReference>
<dbReference type="SUPFAM" id="SSF52540">
    <property type="entry name" value="P-loop containing nucleoside triphosphate hydrolases"/>
    <property type="match status" value="2"/>
</dbReference>
<sequence>MDLMGRLLDEFDKLQNQAQAVDLNMVDSKISKLMPELGFAPEDGDRLVASYSSGWQMRMPLRKILLQDPDLLLLDEPTNHLDLDTIEWLEDYLNQQDVPMVIISHDRAFLDQLCTKIVETDMDVSRTYEGNYSEYYIAKAALIETQNAAWEKQQKEIEQTKDLIHRLGAGANSGGASSGKFWSKLICLSPSITLKLEKLPEEDLVDRPFQRKQMEIRFPERERSGRVVATLKNLEAGFGDKAEALDLNKIVLETVEEAADDWRLDDIKGLLGRCYLKADMLDRKVSLLSGGEKVSSRCCYYQFLIIDLAFVGYILAFCKFMLKPSTLLVLVEPTNHLDIPSKEMLEEAITKYKGTVITVSHDRYFIK</sequence>
<gene>
    <name evidence="5" type="ORF">M0R45_005298</name>
</gene>
<keyword evidence="6" id="KW-1185">Reference proteome</keyword>
<feature type="domain" description="ABC transporter" evidence="3">
    <location>
        <begin position="11"/>
        <end position="79"/>
    </location>
</feature>
<dbReference type="InterPro" id="IPR051309">
    <property type="entry name" value="ABCF_ATPase"/>
</dbReference>
<keyword evidence="1" id="KW-0547">Nucleotide-binding</keyword>
<dbReference type="InterPro" id="IPR003439">
    <property type="entry name" value="ABC_transporter-like_ATP-bd"/>
</dbReference>
<reference evidence="5 6" key="1">
    <citation type="journal article" date="2023" name="G3 (Bethesda)">
        <title>A chromosome-length genome assembly and annotation of blackberry (Rubus argutus, cv. 'Hillquist').</title>
        <authorList>
            <person name="Bruna T."/>
            <person name="Aryal R."/>
            <person name="Dudchenko O."/>
            <person name="Sargent D.J."/>
            <person name="Mead D."/>
            <person name="Buti M."/>
            <person name="Cavallini A."/>
            <person name="Hytonen T."/>
            <person name="Andres J."/>
            <person name="Pham M."/>
            <person name="Weisz D."/>
            <person name="Mascagni F."/>
            <person name="Usai G."/>
            <person name="Natali L."/>
            <person name="Bassil N."/>
            <person name="Fernandez G.E."/>
            <person name="Lomsadze A."/>
            <person name="Armour M."/>
            <person name="Olukolu B."/>
            <person name="Poorten T."/>
            <person name="Britton C."/>
            <person name="Davik J."/>
            <person name="Ashrafi H."/>
            <person name="Aiden E.L."/>
            <person name="Borodovsky M."/>
            <person name="Worthington M."/>
        </authorList>
    </citation>
    <scope>NUCLEOTIDE SEQUENCE [LARGE SCALE GENOMIC DNA]</scope>
    <source>
        <strain evidence="5">PI 553951</strain>
    </source>
</reference>
<evidence type="ECO:0000256" key="2">
    <source>
        <dbReference type="ARBA" id="ARBA00022840"/>
    </source>
</evidence>
<dbReference type="FunFam" id="3.40.50.300:FF:000011">
    <property type="entry name" value="Putative ABC transporter ATP-binding component"/>
    <property type="match status" value="1"/>
</dbReference>
<dbReference type="PANTHER" id="PTHR42855:SF1">
    <property type="entry name" value="ABC TRANSPORTER DOMAIN-CONTAINING PROTEIN"/>
    <property type="match status" value="1"/>
</dbReference>
<dbReference type="InterPro" id="IPR027417">
    <property type="entry name" value="P-loop_NTPase"/>
</dbReference>
<evidence type="ECO:0000259" key="3">
    <source>
        <dbReference type="Pfam" id="PF00005"/>
    </source>
</evidence>
<dbReference type="AlphaFoldDB" id="A0AAW1YMG5"/>
<proteinExistence type="predicted"/>
<dbReference type="Pfam" id="PF12848">
    <property type="entry name" value="ABC_tran_Xtn"/>
    <property type="match status" value="1"/>
</dbReference>
<dbReference type="InterPro" id="IPR032781">
    <property type="entry name" value="ABC_tran_Xtn"/>
</dbReference>
<name>A0AAW1YMG5_RUBAR</name>
<dbReference type="Pfam" id="PF00005">
    <property type="entry name" value="ABC_tran"/>
    <property type="match status" value="1"/>
</dbReference>
<keyword evidence="2" id="KW-0067">ATP-binding</keyword>
<protein>
    <recommendedName>
        <fullName evidence="7">ABC transporter domain-containing protein</fullName>
    </recommendedName>
</protein>
<comment type="caution">
    <text evidence="5">The sequence shown here is derived from an EMBL/GenBank/DDBJ whole genome shotgun (WGS) entry which is preliminary data.</text>
</comment>
<evidence type="ECO:0000313" key="5">
    <source>
        <dbReference type="EMBL" id="KAK9949784.1"/>
    </source>
</evidence>
<feature type="domain" description="ABC-transporter extension" evidence="4">
    <location>
        <begin position="119"/>
        <end position="176"/>
    </location>
</feature>
<evidence type="ECO:0008006" key="7">
    <source>
        <dbReference type="Google" id="ProtNLM"/>
    </source>
</evidence>
<dbReference type="Proteomes" id="UP001457282">
    <property type="component" value="Unassembled WGS sequence"/>
</dbReference>
<organism evidence="5 6">
    <name type="scientific">Rubus argutus</name>
    <name type="common">Southern blackberry</name>
    <dbReference type="NCBI Taxonomy" id="59490"/>
    <lineage>
        <taxon>Eukaryota</taxon>
        <taxon>Viridiplantae</taxon>
        <taxon>Streptophyta</taxon>
        <taxon>Embryophyta</taxon>
        <taxon>Tracheophyta</taxon>
        <taxon>Spermatophyta</taxon>
        <taxon>Magnoliopsida</taxon>
        <taxon>eudicotyledons</taxon>
        <taxon>Gunneridae</taxon>
        <taxon>Pentapetalae</taxon>
        <taxon>rosids</taxon>
        <taxon>fabids</taxon>
        <taxon>Rosales</taxon>
        <taxon>Rosaceae</taxon>
        <taxon>Rosoideae</taxon>
        <taxon>Rosoideae incertae sedis</taxon>
        <taxon>Rubus</taxon>
    </lineage>
</organism>
<accession>A0AAW1YMG5</accession>
<dbReference type="GO" id="GO:0016887">
    <property type="term" value="F:ATP hydrolysis activity"/>
    <property type="evidence" value="ECO:0007669"/>
    <property type="project" value="InterPro"/>
</dbReference>